<feature type="binding site" evidence="3">
    <location>
        <begin position="75"/>
        <end position="76"/>
    </location>
    <ligand>
        <name>substrate</name>
    </ligand>
</feature>
<comment type="subunit">
    <text evidence="3">Homodimer.</text>
</comment>
<dbReference type="GO" id="GO:0008837">
    <property type="term" value="F:diaminopimelate epimerase activity"/>
    <property type="evidence" value="ECO:0007669"/>
    <property type="project" value="UniProtKB-UniRule"/>
</dbReference>
<evidence type="ECO:0000256" key="2">
    <source>
        <dbReference type="ARBA" id="ARBA00023235"/>
    </source>
</evidence>
<dbReference type="KEGG" id="ptan:CRYO30217_02510"/>
<comment type="subcellular location">
    <subcellularLocation>
        <location evidence="3">Cytoplasm</location>
    </subcellularLocation>
</comment>
<dbReference type="SUPFAM" id="SSF54506">
    <property type="entry name" value="Diaminopimelate epimerase-like"/>
    <property type="match status" value="2"/>
</dbReference>
<evidence type="ECO:0000256" key="1">
    <source>
        <dbReference type="ARBA" id="ARBA00010219"/>
    </source>
</evidence>
<dbReference type="Pfam" id="PF01678">
    <property type="entry name" value="DAP_epimerase"/>
    <property type="match status" value="2"/>
</dbReference>
<feature type="binding site" evidence="3">
    <location>
        <position position="171"/>
    </location>
    <ligand>
        <name>substrate</name>
    </ligand>
</feature>
<dbReference type="EC" id="5.1.1.7" evidence="3 4"/>
<dbReference type="PANTHER" id="PTHR31689:SF0">
    <property type="entry name" value="DIAMINOPIMELATE EPIMERASE"/>
    <property type="match status" value="1"/>
</dbReference>
<name>A0A916JQE4_9FLAO</name>
<comment type="pathway">
    <text evidence="3">Amino-acid biosynthesis; L-lysine biosynthesis via DAP pathway; DL-2,6-diaminopimelate from LL-2,6-diaminopimelate: step 1/1.</text>
</comment>
<evidence type="ECO:0000256" key="3">
    <source>
        <dbReference type="HAMAP-Rule" id="MF_00197"/>
    </source>
</evidence>
<dbReference type="Gene3D" id="3.10.310.10">
    <property type="entry name" value="Diaminopimelate Epimerase, Chain A, domain 1"/>
    <property type="match status" value="2"/>
</dbReference>
<gene>
    <name evidence="3 5" type="primary">dapF</name>
    <name evidence="5" type="ORF">CRYO30217_02510</name>
</gene>
<feature type="binding site" evidence="3">
    <location>
        <position position="66"/>
    </location>
    <ligand>
        <name>substrate</name>
    </ligand>
</feature>
<evidence type="ECO:0000256" key="4">
    <source>
        <dbReference type="NCBIfam" id="TIGR00652"/>
    </source>
</evidence>
<dbReference type="EMBL" id="OU015584">
    <property type="protein sequence ID" value="CAG5084581.1"/>
    <property type="molecule type" value="Genomic_DNA"/>
</dbReference>
<comment type="similarity">
    <text evidence="1 3">Belongs to the diaminopimelate epimerase family.</text>
</comment>
<dbReference type="InterPro" id="IPR001653">
    <property type="entry name" value="DAP_epimerase_DapF"/>
</dbReference>
<accession>A0A916JQE4</accession>
<dbReference type="AlphaFoldDB" id="A0A916JQE4"/>
<evidence type="ECO:0000313" key="5">
    <source>
        <dbReference type="EMBL" id="CAG5084581.1"/>
    </source>
</evidence>
<feature type="binding site" evidence="3">
    <location>
        <begin position="189"/>
        <end position="190"/>
    </location>
    <ligand>
        <name>substrate</name>
    </ligand>
</feature>
<comment type="function">
    <text evidence="3">Catalyzes the stereoinversion of LL-2,6-diaminopimelate (L,L-DAP) to meso-diaminopimelate (meso-DAP), a precursor of L-lysine and an essential component of the bacterial peptidoglycan.</text>
</comment>
<dbReference type="GO" id="GO:0005829">
    <property type="term" value="C:cytosol"/>
    <property type="evidence" value="ECO:0007669"/>
    <property type="project" value="TreeGrafter"/>
</dbReference>
<reference evidence="5" key="1">
    <citation type="submission" date="2021-04" db="EMBL/GenBank/DDBJ databases">
        <authorList>
            <person name="Rodrigo-Torres L."/>
            <person name="Arahal R. D."/>
            <person name="Lucena T."/>
        </authorList>
    </citation>
    <scope>NUCLEOTIDE SEQUENCE</scope>
    <source>
        <strain evidence="5">AS29M-1</strain>
    </source>
</reference>
<dbReference type="HAMAP" id="MF_00197">
    <property type="entry name" value="DAP_epimerase"/>
    <property type="match status" value="1"/>
</dbReference>
<feature type="active site" description="Proton donor" evidence="3">
    <location>
        <position position="74"/>
    </location>
</feature>
<keyword evidence="6" id="KW-1185">Reference proteome</keyword>
<sequence length="261" mass="29128">MELEFFKYHGAGNDFIILDNRTNAFPKKNRKEVVSTLCKRHFGIGSDGLILIQEDDDFDFYMEFYNPDGSQSFCGNGSRCAVMFAFHMGMVGKDCTFNSIHGRNTARVVNENAIELSMFDVSNMELTEEYHFIDTGSPHYNLYVENIDNVDLLPLARSIRYNDRFAQVGTNVNIIDVISDADIRVRTYERGVENETLACGTGVTACAISQLLKNKKESGVINVLTKGGNLSVEVGEVKSSQARDIKLTGPAKFVFKGEVNV</sequence>
<feature type="binding site" evidence="3">
    <location>
        <position position="13"/>
    </location>
    <ligand>
        <name>substrate</name>
    </ligand>
</feature>
<dbReference type="Proteomes" id="UP000683507">
    <property type="component" value="Chromosome"/>
</dbReference>
<evidence type="ECO:0000313" key="6">
    <source>
        <dbReference type="Proteomes" id="UP000683507"/>
    </source>
</evidence>
<dbReference type="GO" id="GO:0009089">
    <property type="term" value="P:lysine biosynthetic process via diaminopimelate"/>
    <property type="evidence" value="ECO:0007669"/>
    <property type="project" value="UniProtKB-UniRule"/>
</dbReference>
<keyword evidence="3" id="KW-0457">Lysine biosynthesis</keyword>
<feature type="binding site" evidence="3">
    <location>
        <begin position="200"/>
        <end position="201"/>
    </location>
    <ligand>
        <name>substrate</name>
    </ligand>
</feature>
<organism evidence="5 6">
    <name type="scientific">Parvicella tangerina</name>
    <dbReference type="NCBI Taxonomy" id="2829795"/>
    <lineage>
        <taxon>Bacteria</taxon>
        <taxon>Pseudomonadati</taxon>
        <taxon>Bacteroidota</taxon>
        <taxon>Flavobacteriia</taxon>
        <taxon>Flavobacteriales</taxon>
        <taxon>Parvicellaceae</taxon>
        <taxon>Parvicella</taxon>
    </lineage>
</organism>
<keyword evidence="3" id="KW-0963">Cytoplasm</keyword>
<keyword evidence="3" id="KW-0028">Amino-acid biosynthesis</keyword>
<feature type="active site" description="Proton acceptor" evidence="3">
    <location>
        <position position="199"/>
    </location>
</feature>
<comment type="caution">
    <text evidence="3">Lacks conserved residue(s) required for the propagation of feature annotation.</text>
</comment>
<feature type="site" description="Could be important to modulate the pK values of the two catalytic cysteine residues" evidence="3">
    <location>
        <position position="189"/>
    </location>
</feature>
<proteinExistence type="inferred from homology"/>
<keyword evidence="2 3" id="KW-0413">Isomerase</keyword>
<feature type="site" description="Could be important to modulate the pK values of the two catalytic cysteine residues" evidence="3">
    <location>
        <position position="139"/>
    </location>
</feature>
<protein>
    <recommendedName>
        <fullName evidence="3 4">Diaminopimelate epimerase</fullName>
        <shortName evidence="3">DAP epimerase</shortName>
        <ecNumber evidence="3 4">5.1.1.7</ecNumber>
    </recommendedName>
    <alternativeName>
        <fullName evidence="3">PLP-independent amino acid racemase</fullName>
    </alternativeName>
</protein>
<dbReference type="RefSeq" id="WP_258542733.1">
    <property type="nucleotide sequence ID" value="NZ_OU015584.1"/>
</dbReference>
<dbReference type="PANTHER" id="PTHR31689">
    <property type="entry name" value="DIAMINOPIMELATE EPIMERASE, CHLOROPLASTIC"/>
    <property type="match status" value="1"/>
</dbReference>
<dbReference type="NCBIfam" id="TIGR00652">
    <property type="entry name" value="DapF"/>
    <property type="match status" value="1"/>
</dbReference>
<comment type="catalytic activity">
    <reaction evidence="3">
        <text>(2S,6S)-2,6-diaminopimelate = meso-2,6-diaminopimelate</text>
        <dbReference type="Rhea" id="RHEA:15393"/>
        <dbReference type="ChEBI" id="CHEBI:57609"/>
        <dbReference type="ChEBI" id="CHEBI:57791"/>
        <dbReference type="EC" id="5.1.1.7"/>
    </reaction>
</comment>